<dbReference type="RefSeq" id="WP_149618576.1">
    <property type="nucleotide sequence ID" value="NZ_VOBL01000002.1"/>
</dbReference>
<dbReference type="OrthoDB" id="3381781at2"/>
<evidence type="ECO:0000313" key="2">
    <source>
        <dbReference type="EMBL" id="KAA0979319.1"/>
    </source>
</evidence>
<dbReference type="AlphaFoldDB" id="A0A5B0EPT9"/>
<feature type="signal peptide" evidence="1">
    <location>
        <begin position="1"/>
        <end position="26"/>
    </location>
</feature>
<dbReference type="Proteomes" id="UP000323856">
    <property type="component" value="Unassembled WGS sequence"/>
</dbReference>
<evidence type="ECO:0000313" key="3">
    <source>
        <dbReference type="Proteomes" id="UP000323856"/>
    </source>
</evidence>
<dbReference type="EMBL" id="VOBL01000002">
    <property type="protein sequence ID" value="KAA0979319.1"/>
    <property type="molecule type" value="Genomic_DNA"/>
</dbReference>
<keyword evidence="1" id="KW-0732">Signal</keyword>
<comment type="caution">
    <text evidence="2">The sequence shown here is derived from an EMBL/GenBank/DDBJ whole genome shotgun (WGS) entry which is preliminary data.</text>
</comment>
<reference evidence="2 3" key="1">
    <citation type="submission" date="2019-07" db="EMBL/GenBank/DDBJ databases">
        <title>Analysis of the biochemical properties, biological activity and biotechnological potential of siderophores and biosurfactants produced by Antarctic psychrotolerant bacteria.</title>
        <authorList>
            <person name="Styczynski M."/>
            <person name="Krucon T."/>
            <person name="Decewicz P."/>
            <person name="Dziewit L."/>
        </authorList>
    </citation>
    <scope>NUCLEOTIDE SEQUENCE [LARGE SCALE GENOMIC DNA]</scope>
    <source>
        <strain evidence="2 3">ANT_H27</strain>
    </source>
</reference>
<feature type="chain" id="PRO_5039245372" evidence="1">
    <location>
        <begin position="27"/>
        <end position="430"/>
    </location>
</feature>
<gene>
    <name evidence="2" type="ORF">FQ154_02510</name>
</gene>
<name>A0A5B0EPT9_9MICC</name>
<evidence type="ECO:0000256" key="1">
    <source>
        <dbReference type="SAM" id="SignalP"/>
    </source>
</evidence>
<protein>
    <submittedName>
        <fullName evidence="2">Uncharacterized protein</fullName>
    </submittedName>
</protein>
<sequence>MIQRTGPTAVAACVALVVLLSGCTTLTETVNDPKVAPHSATATPTDAQAVNVPGLKWPDGSNFTAIGRALEDASPARPDVDFKQLYDTSHLASDGKAFAAFALGPDGSLFGALGKLADISRETRTLASHESVGTYVDRGFTELTRTPGKHQLGANSHITGGAVSEDDVVWAEIEDGTSLTGGWTIYNAPRDTGKASVLATSSDAGASDETPMALGAPIPVISASRAFWQAPIEDPKSGAAASQVVSADLAEHGSLRVEHQAANAPANFGGTVAFLDTSVNEDGTSLARGISVLVPGEEPVELLHVAPAAPAGLEIEAFDSEGTVFGFFYGGDHYVVDSASGSVASFPIPNNAAVAGSATCGSRSTWTLSYDGVPTGERYIYNTQDSTLKVVSNKRFTGAAVCTGDYISWALWQPSGGAFQIWDVVTRWGD</sequence>
<organism evidence="2 3">
    <name type="scientific">Paeniglutamicibacter gangotriensis</name>
    <dbReference type="NCBI Taxonomy" id="254787"/>
    <lineage>
        <taxon>Bacteria</taxon>
        <taxon>Bacillati</taxon>
        <taxon>Actinomycetota</taxon>
        <taxon>Actinomycetes</taxon>
        <taxon>Micrococcales</taxon>
        <taxon>Micrococcaceae</taxon>
        <taxon>Paeniglutamicibacter</taxon>
    </lineage>
</organism>
<proteinExistence type="predicted"/>
<dbReference type="PROSITE" id="PS51257">
    <property type="entry name" value="PROKAR_LIPOPROTEIN"/>
    <property type="match status" value="1"/>
</dbReference>
<accession>A0A5B0EPT9</accession>